<accession>A0A066YZT1</accession>
<keyword evidence="2" id="KW-1185">Reference proteome</keyword>
<gene>
    <name evidence="1" type="ORF">KCH_49220</name>
</gene>
<comment type="caution">
    <text evidence="1">The sequence shown here is derived from an EMBL/GenBank/DDBJ whole genome shotgun (WGS) entry which is preliminary data.</text>
</comment>
<dbReference type="HOGENOM" id="CLU_3008290_0_0_11"/>
<name>A0A066YZT1_9ACTN</name>
<protein>
    <submittedName>
        <fullName evidence="1">Uncharacterized protein</fullName>
    </submittedName>
</protein>
<evidence type="ECO:0000313" key="2">
    <source>
        <dbReference type="Proteomes" id="UP000027178"/>
    </source>
</evidence>
<reference evidence="1 2" key="1">
    <citation type="submission" date="2014-05" db="EMBL/GenBank/DDBJ databases">
        <title>Draft Genome Sequence of Kitasatospora cheerisanensis KCTC 2395.</title>
        <authorList>
            <person name="Nam D.H."/>
        </authorList>
    </citation>
    <scope>NUCLEOTIDE SEQUENCE [LARGE SCALE GENOMIC DNA]</scope>
    <source>
        <strain evidence="1 2">KCTC 2395</strain>
    </source>
</reference>
<dbReference type="PATRIC" id="fig|1348663.4.peg.4757"/>
<dbReference type="RefSeq" id="WP_157032164.1">
    <property type="nucleotide sequence ID" value="NZ_KK853997.1"/>
</dbReference>
<dbReference type="EMBL" id="JNBY01000095">
    <property type="protein sequence ID" value="KDN83440.1"/>
    <property type="molecule type" value="Genomic_DNA"/>
</dbReference>
<proteinExistence type="predicted"/>
<evidence type="ECO:0000313" key="1">
    <source>
        <dbReference type="EMBL" id="KDN83440.1"/>
    </source>
</evidence>
<dbReference type="Proteomes" id="UP000027178">
    <property type="component" value="Unassembled WGS sequence"/>
</dbReference>
<organism evidence="1 2">
    <name type="scientific">Kitasatospora cheerisanensis KCTC 2395</name>
    <dbReference type="NCBI Taxonomy" id="1348663"/>
    <lineage>
        <taxon>Bacteria</taxon>
        <taxon>Bacillati</taxon>
        <taxon>Actinomycetota</taxon>
        <taxon>Actinomycetes</taxon>
        <taxon>Kitasatosporales</taxon>
        <taxon>Streptomycetaceae</taxon>
        <taxon>Kitasatospora</taxon>
    </lineage>
</organism>
<dbReference type="AlphaFoldDB" id="A0A066YZT1"/>
<sequence length="56" mass="6274">MPHRGKSYLEGVVTDDGPEVVVWVLESLVSEDDVQRLERELQHAADQLAEELDQAA</sequence>